<reference evidence="3" key="1">
    <citation type="journal article" date="2016" name="Nat. Commun.">
        <title>Genome analysis of three Pneumocystis species reveals adaptation mechanisms to life exclusively in mammalian hosts.</title>
        <authorList>
            <person name="Ma L."/>
            <person name="Chen Z."/>
            <person name="Huang D.W."/>
            <person name="Kutty G."/>
            <person name="Ishihara M."/>
            <person name="Wang H."/>
            <person name="Abouelleil A."/>
            <person name="Bishop L."/>
            <person name="Davey E."/>
            <person name="Deng R."/>
            <person name="Deng X."/>
            <person name="Fan L."/>
            <person name="Fantoni G."/>
            <person name="Fitzgerald M."/>
            <person name="Gogineni E."/>
            <person name="Goldberg J.M."/>
            <person name="Handley G."/>
            <person name="Hu X."/>
            <person name="Huber C."/>
            <person name="Jiao X."/>
            <person name="Jones K."/>
            <person name="Levin J.Z."/>
            <person name="Liu Y."/>
            <person name="Macdonald P."/>
            <person name="Melnikov A."/>
            <person name="Raley C."/>
            <person name="Sassi M."/>
            <person name="Sherman B.T."/>
            <person name="Song X."/>
            <person name="Sykes S."/>
            <person name="Tran B."/>
            <person name="Walsh L."/>
            <person name="Xia Y."/>
            <person name="Yang J."/>
            <person name="Young S."/>
            <person name="Zeng Q."/>
            <person name="Zheng X."/>
            <person name="Stephens R."/>
            <person name="Nusbaum C."/>
            <person name="Birren B.W."/>
            <person name="Azadi P."/>
            <person name="Lempicki R.A."/>
            <person name="Cuomo C.A."/>
            <person name="Kovacs J.A."/>
        </authorList>
    </citation>
    <scope>NUCLEOTIDE SEQUENCE [LARGE SCALE GENOMIC DNA]</scope>
    <source>
        <strain evidence="3">B80</strain>
    </source>
</reference>
<dbReference type="RefSeq" id="XP_018227152.1">
    <property type="nucleotide sequence ID" value="XM_018369433.1"/>
</dbReference>
<dbReference type="AlphaFoldDB" id="A0A0W4ZPS0"/>
<dbReference type="Proteomes" id="UP000054454">
    <property type="component" value="Unassembled WGS sequence"/>
</dbReference>
<keyword evidence="3" id="KW-1185">Reference proteome</keyword>
<dbReference type="Gene3D" id="1.20.58.1070">
    <property type="match status" value="1"/>
</dbReference>
<proteinExistence type="inferred from homology"/>
<gene>
    <name evidence="2" type="ORF">T552_00834</name>
</gene>
<dbReference type="VEuPathDB" id="FungiDB:T552_00834"/>
<dbReference type="Pfam" id="PF04938">
    <property type="entry name" value="SIP1"/>
    <property type="match status" value="1"/>
</dbReference>
<evidence type="ECO:0008006" key="4">
    <source>
        <dbReference type="Google" id="ProtNLM"/>
    </source>
</evidence>
<dbReference type="PANTHER" id="PTHR12794">
    <property type="entry name" value="GEMIN2"/>
    <property type="match status" value="1"/>
</dbReference>
<dbReference type="GO" id="GO:0005634">
    <property type="term" value="C:nucleus"/>
    <property type="evidence" value="ECO:0007669"/>
    <property type="project" value="TreeGrafter"/>
</dbReference>
<dbReference type="GO" id="GO:0000387">
    <property type="term" value="P:spliceosomal snRNP assembly"/>
    <property type="evidence" value="ECO:0007669"/>
    <property type="project" value="InterPro"/>
</dbReference>
<comment type="caution">
    <text evidence="2">The sequence shown here is derived from an EMBL/GenBank/DDBJ whole genome shotgun (WGS) entry which is preliminary data.</text>
</comment>
<dbReference type="GO" id="GO:0032797">
    <property type="term" value="C:SMN complex"/>
    <property type="evidence" value="ECO:0007669"/>
    <property type="project" value="TreeGrafter"/>
</dbReference>
<dbReference type="GeneID" id="28935635"/>
<dbReference type="OrthoDB" id="428895at2759"/>
<accession>A0A0W4ZPS0</accession>
<evidence type="ECO:0000256" key="1">
    <source>
        <dbReference type="ARBA" id="ARBA00025758"/>
    </source>
</evidence>
<dbReference type="EMBL" id="LFVZ01000003">
    <property type="protein sequence ID" value="KTW30361.1"/>
    <property type="molecule type" value="Genomic_DNA"/>
</dbReference>
<evidence type="ECO:0000313" key="3">
    <source>
        <dbReference type="Proteomes" id="UP000054454"/>
    </source>
</evidence>
<comment type="similarity">
    <text evidence="1">Belongs to the gemin-2 family.</text>
</comment>
<protein>
    <recommendedName>
        <fullName evidence="4">Gem-associated protein 2</fullName>
    </recommendedName>
</protein>
<sequence length="245" mass="28531">MRKKGKKTVKNESKMSILGPVDIETKQRGVFPELMELNESSESEDSLPLDGVSYLKKVRIEAKNRPVIKAVEAPSNGTGRIQVSEPKISNKTDEIYSSIWEEKFLEKFIKLRKKFDLQENLEMKSLPEDKIEWRRLIMEEMKPPTILILKSINQCIALNLLKWNTEWISSNSHEQQIMWIFYLLVKIDKVMTSEELSILRELCKKCLFIRNTKKNLPLYIQSNIDMVISIVGNIFGQKDLLLSKL</sequence>
<dbReference type="PANTHER" id="PTHR12794:SF0">
    <property type="entry name" value="GEM-ASSOCIATED PROTEIN 2"/>
    <property type="match status" value="1"/>
</dbReference>
<name>A0A0W4ZPS0_PNEC8</name>
<dbReference type="InterPro" id="IPR035426">
    <property type="entry name" value="Gemin2/Brr1"/>
</dbReference>
<organism evidence="2 3">
    <name type="scientific">Pneumocystis carinii (strain B80)</name>
    <name type="common">Rat pneumocystis pneumonia agent</name>
    <name type="synonym">Pneumocystis carinii f. sp. carinii</name>
    <dbReference type="NCBI Taxonomy" id="1408658"/>
    <lineage>
        <taxon>Eukaryota</taxon>
        <taxon>Fungi</taxon>
        <taxon>Dikarya</taxon>
        <taxon>Ascomycota</taxon>
        <taxon>Taphrinomycotina</taxon>
        <taxon>Pneumocystomycetes</taxon>
        <taxon>Pneumocystaceae</taxon>
        <taxon>Pneumocystis</taxon>
    </lineage>
</organism>
<evidence type="ECO:0000313" key="2">
    <source>
        <dbReference type="EMBL" id="KTW30361.1"/>
    </source>
</evidence>